<gene>
    <name evidence="6" type="ORF">LOX96_07275</name>
</gene>
<dbReference type="SMART" id="SM00267">
    <property type="entry name" value="GGDEF"/>
    <property type="match status" value="1"/>
</dbReference>
<dbReference type="Proteomes" id="UP001139721">
    <property type="component" value="Unassembled WGS sequence"/>
</dbReference>
<proteinExistence type="predicted"/>
<feature type="transmembrane region" description="Helical" evidence="4">
    <location>
        <begin position="44"/>
        <end position="68"/>
    </location>
</feature>
<evidence type="ECO:0000256" key="3">
    <source>
        <dbReference type="ARBA" id="ARBA00034247"/>
    </source>
</evidence>
<comment type="cofactor">
    <cofactor evidence="1">
        <name>Mg(2+)</name>
        <dbReference type="ChEBI" id="CHEBI:18420"/>
    </cofactor>
</comment>
<feature type="transmembrane region" description="Helical" evidence="4">
    <location>
        <begin position="160"/>
        <end position="179"/>
    </location>
</feature>
<dbReference type="AlphaFoldDB" id="A0A9X2CZU3"/>
<dbReference type="PANTHER" id="PTHR45138:SF9">
    <property type="entry name" value="DIGUANYLATE CYCLASE DGCM-RELATED"/>
    <property type="match status" value="1"/>
</dbReference>
<comment type="caution">
    <text evidence="6">The sequence shown here is derived from an EMBL/GenBank/DDBJ whole genome shotgun (WGS) entry which is preliminary data.</text>
</comment>
<dbReference type="PROSITE" id="PS50887">
    <property type="entry name" value="GGDEF"/>
    <property type="match status" value="1"/>
</dbReference>
<dbReference type="PANTHER" id="PTHR45138">
    <property type="entry name" value="REGULATORY COMPONENTS OF SENSORY TRANSDUCTION SYSTEM"/>
    <property type="match status" value="1"/>
</dbReference>
<feature type="transmembrane region" description="Helical" evidence="4">
    <location>
        <begin position="80"/>
        <end position="106"/>
    </location>
</feature>
<feature type="transmembrane region" description="Helical" evidence="4">
    <location>
        <begin position="112"/>
        <end position="139"/>
    </location>
</feature>
<accession>A0A9X2CZU3</accession>
<organism evidence="6 7">
    <name type="scientific">Legionella maioricensis</name>
    <dbReference type="NCBI Taxonomy" id="2896528"/>
    <lineage>
        <taxon>Bacteria</taxon>
        <taxon>Pseudomonadati</taxon>
        <taxon>Pseudomonadota</taxon>
        <taxon>Gammaproteobacteria</taxon>
        <taxon>Legionellales</taxon>
        <taxon>Legionellaceae</taxon>
        <taxon>Legionella</taxon>
    </lineage>
</organism>
<sequence>MYSSKIYKEAVLLLYQGSARAIPFNIVLASLLAGDLIYHRMPQILIGLWFLGIFLISALRWCFCFLCLKKRLFEKNIHQGLFIFLILTLIMGMAWGSCYLMILPYLNELHEFIIILVLGGMCAGSIASLSIYLPAYYAYILPMFIPVIWHNYSLMNFDRAILATMFLLFLVMVIVSAQLNNRLLTTTLKLSQEKESLISQLTTMSLTDSLTGVYNRRHFEEVLNSEFYRAKRNKYPLNLVLIDIDNFKMINDSFGHPHGDILLINLADVLKKSLRRAAEIVFRLGGDEFAIIFINNSVKDTLASCKLIKKNFHKNLLSYDSAIFNQHEILNKITLSMGIVHLPWEEKFDLHQVITIVDQALYQAKNHGKNKIVVKEIS</sequence>
<dbReference type="InterPro" id="IPR043128">
    <property type="entry name" value="Rev_trsase/Diguanyl_cyclase"/>
</dbReference>
<comment type="catalytic activity">
    <reaction evidence="3">
        <text>2 GTP = 3',3'-c-di-GMP + 2 diphosphate</text>
        <dbReference type="Rhea" id="RHEA:24898"/>
        <dbReference type="ChEBI" id="CHEBI:33019"/>
        <dbReference type="ChEBI" id="CHEBI:37565"/>
        <dbReference type="ChEBI" id="CHEBI:58805"/>
        <dbReference type="EC" id="2.7.7.65"/>
    </reaction>
</comment>
<evidence type="ECO:0000313" key="6">
    <source>
        <dbReference type="EMBL" id="MCL9683889.1"/>
    </source>
</evidence>
<name>A0A9X2CZU3_9GAMM</name>
<keyword evidence="4" id="KW-1133">Transmembrane helix</keyword>
<dbReference type="EMBL" id="JAJKBJ010000006">
    <property type="protein sequence ID" value="MCL9683889.1"/>
    <property type="molecule type" value="Genomic_DNA"/>
</dbReference>
<dbReference type="InterPro" id="IPR000160">
    <property type="entry name" value="GGDEF_dom"/>
</dbReference>
<evidence type="ECO:0000256" key="1">
    <source>
        <dbReference type="ARBA" id="ARBA00001946"/>
    </source>
</evidence>
<dbReference type="FunFam" id="3.30.70.270:FF:000001">
    <property type="entry name" value="Diguanylate cyclase domain protein"/>
    <property type="match status" value="1"/>
</dbReference>
<evidence type="ECO:0000259" key="5">
    <source>
        <dbReference type="PROSITE" id="PS50887"/>
    </source>
</evidence>
<dbReference type="CDD" id="cd01949">
    <property type="entry name" value="GGDEF"/>
    <property type="match status" value="1"/>
</dbReference>
<evidence type="ECO:0000256" key="2">
    <source>
        <dbReference type="ARBA" id="ARBA00012528"/>
    </source>
</evidence>
<evidence type="ECO:0000256" key="4">
    <source>
        <dbReference type="SAM" id="Phobius"/>
    </source>
</evidence>
<reference evidence="6" key="1">
    <citation type="submission" date="2021-11" db="EMBL/GenBank/DDBJ databases">
        <title>Legionella maioricencis sp. nov., a new species isolated from hot water samples in Mallorca.</title>
        <authorList>
            <person name="Crespi S."/>
            <person name="Drasar V."/>
            <person name="Salva-Serra F."/>
            <person name="Jaen-Luchoro D."/>
            <person name="Pineiro-Iglesias B."/>
            <person name="Aliaga F."/>
            <person name="Fernandez-Juarez V."/>
            <person name="Coll G."/>
            <person name="Moore E.R.B."/>
            <person name="Bennasar-Figueras A."/>
        </authorList>
    </citation>
    <scope>NUCLEOTIDE SEQUENCE</scope>
    <source>
        <strain evidence="6">HCPI-6</strain>
    </source>
</reference>
<dbReference type="GO" id="GO:0052621">
    <property type="term" value="F:diguanylate cyclase activity"/>
    <property type="evidence" value="ECO:0007669"/>
    <property type="project" value="UniProtKB-EC"/>
</dbReference>
<evidence type="ECO:0000313" key="7">
    <source>
        <dbReference type="Proteomes" id="UP001139721"/>
    </source>
</evidence>
<dbReference type="EC" id="2.7.7.65" evidence="2"/>
<dbReference type="Gene3D" id="3.30.70.270">
    <property type="match status" value="1"/>
</dbReference>
<dbReference type="Pfam" id="PF00990">
    <property type="entry name" value="GGDEF"/>
    <property type="match status" value="1"/>
</dbReference>
<dbReference type="InterPro" id="IPR029787">
    <property type="entry name" value="Nucleotide_cyclase"/>
</dbReference>
<keyword evidence="4" id="KW-0472">Membrane</keyword>
<keyword evidence="7" id="KW-1185">Reference proteome</keyword>
<protein>
    <recommendedName>
        <fullName evidence="2">diguanylate cyclase</fullName>
        <ecNumber evidence="2">2.7.7.65</ecNumber>
    </recommendedName>
</protein>
<dbReference type="InterPro" id="IPR050469">
    <property type="entry name" value="Diguanylate_Cyclase"/>
</dbReference>
<dbReference type="NCBIfam" id="TIGR00254">
    <property type="entry name" value="GGDEF"/>
    <property type="match status" value="1"/>
</dbReference>
<keyword evidence="4" id="KW-0812">Transmembrane</keyword>
<dbReference type="SUPFAM" id="SSF55073">
    <property type="entry name" value="Nucleotide cyclase"/>
    <property type="match status" value="1"/>
</dbReference>
<feature type="domain" description="GGDEF" evidence="5">
    <location>
        <begin position="235"/>
        <end position="377"/>
    </location>
</feature>